<dbReference type="EMBL" id="CADCUU010000237">
    <property type="protein sequence ID" value="CAA9412175.1"/>
    <property type="molecule type" value="Genomic_DNA"/>
</dbReference>
<feature type="non-terminal residue" evidence="2">
    <location>
        <position position="96"/>
    </location>
</feature>
<feature type="region of interest" description="Disordered" evidence="1">
    <location>
        <begin position="1"/>
        <end position="96"/>
    </location>
</feature>
<accession>A0A6J4PEC1</accession>
<sequence>ERDSGPSGHTTEPTYGGAELRGHRHVRPDGRRQHLCRSGRGAERRRPCRRDPDRDARHIPGHPDGDAEPDLGLHERQARRGWGHGGGHAPGLGPWL</sequence>
<name>A0A6J4PEC1_9RHOB</name>
<protein>
    <submittedName>
        <fullName evidence="2">Sterol carrier family protein</fullName>
    </submittedName>
</protein>
<reference evidence="2" key="1">
    <citation type="submission" date="2020-02" db="EMBL/GenBank/DDBJ databases">
        <authorList>
            <person name="Meier V. D."/>
        </authorList>
    </citation>
    <scope>NUCLEOTIDE SEQUENCE</scope>
    <source>
        <strain evidence="2">AVDCRST_MAG15</strain>
    </source>
</reference>
<proteinExistence type="predicted"/>
<feature type="non-terminal residue" evidence="2">
    <location>
        <position position="1"/>
    </location>
</feature>
<evidence type="ECO:0000256" key="1">
    <source>
        <dbReference type="SAM" id="MobiDB-lite"/>
    </source>
</evidence>
<feature type="compositionally biased region" description="Basic and acidic residues" evidence="1">
    <location>
        <begin position="40"/>
        <end position="78"/>
    </location>
</feature>
<dbReference type="AlphaFoldDB" id="A0A6J4PEC1"/>
<organism evidence="2">
    <name type="scientific">uncultured Rubellimicrobium sp</name>
    <dbReference type="NCBI Taxonomy" id="543078"/>
    <lineage>
        <taxon>Bacteria</taxon>
        <taxon>Pseudomonadati</taxon>
        <taxon>Pseudomonadota</taxon>
        <taxon>Alphaproteobacteria</taxon>
        <taxon>Rhodobacterales</taxon>
        <taxon>Roseobacteraceae</taxon>
        <taxon>Rubellimicrobium</taxon>
        <taxon>environmental samples</taxon>
    </lineage>
</organism>
<evidence type="ECO:0000313" key="2">
    <source>
        <dbReference type="EMBL" id="CAA9412175.1"/>
    </source>
</evidence>
<gene>
    <name evidence="2" type="ORF">AVDCRST_MAG15-1723</name>
</gene>